<accession>A0ABV1P1F2</accession>
<keyword evidence="1" id="KW-0812">Transmembrane</keyword>
<feature type="transmembrane region" description="Helical" evidence="1">
    <location>
        <begin position="63"/>
        <end position="84"/>
    </location>
</feature>
<comment type="caution">
    <text evidence="2">The sequence shown here is derived from an EMBL/GenBank/DDBJ whole genome shotgun (WGS) entry which is preliminary data.</text>
</comment>
<dbReference type="Proteomes" id="UP001482520">
    <property type="component" value="Unassembled WGS sequence"/>
</dbReference>
<evidence type="ECO:0000256" key="1">
    <source>
        <dbReference type="SAM" id="Phobius"/>
    </source>
</evidence>
<sequence>MTNEPKQPSALEREIEETRERLAGTIDQLLHRASPKTIAGRQAYSLKAHYVDVDSGEPRTDNILKTVGVVVGVVVTLVVVRRVVR</sequence>
<evidence type="ECO:0000313" key="2">
    <source>
        <dbReference type="EMBL" id="MEQ7848606.1"/>
    </source>
</evidence>
<reference evidence="2 3" key="1">
    <citation type="submission" date="2024-02" db="EMBL/GenBank/DDBJ databases">
        <title>Full genome sequence of Nocardioides kribbensis.</title>
        <authorList>
            <person name="Poletto B.L."/>
            <person name="Silva G."/>
            <person name="Galante D."/>
            <person name="Campos K.R."/>
            <person name="Santos M.B.N."/>
            <person name="Sacchi C.T."/>
        </authorList>
    </citation>
    <scope>NUCLEOTIDE SEQUENCE [LARGE SCALE GENOMIC DNA]</scope>
    <source>
        <strain evidence="2 3">O4R</strain>
    </source>
</reference>
<keyword evidence="3" id="KW-1185">Reference proteome</keyword>
<organism evidence="2 3">
    <name type="scientific">Nocardioides kribbensis</name>
    <dbReference type="NCBI Taxonomy" id="305517"/>
    <lineage>
        <taxon>Bacteria</taxon>
        <taxon>Bacillati</taxon>
        <taxon>Actinomycetota</taxon>
        <taxon>Actinomycetes</taxon>
        <taxon>Propionibacteriales</taxon>
        <taxon>Nocardioidaceae</taxon>
        <taxon>Nocardioides</taxon>
    </lineage>
</organism>
<protein>
    <submittedName>
        <fullName evidence="2">DUF3618 domain-containing protein</fullName>
    </submittedName>
</protein>
<dbReference type="EMBL" id="JBEGDP010000019">
    <property type="protein sequence ID" value="MEQ7848606.1"/>
    <property type="molecule type" value="Genomic_DNA"/>
</dbReference>
<name>A0ABV1P1F2_9ACTN</name>
<keyword evidence="1" id="KW-0472">Membrane</keyword>
<keyword evidence="1" id="KW-1133">Transmembrane helix</keyword>
<proteinExistence type="predicted"/>
<evidence type="ECO:0000313" key="3">
    <source>
        <dbReference type="Proteomes" id="UP001482520"/>
    </source>
</evidence>
<dbReference type="InterPro" id="IPR022062">
    <property type="entry name" value="DUF3618"/>
</dbReference>
<dbReference type="RefSeq" id="WP_056863675.1">
    <property type="nucleotide sequence ID" value="NZ_BAAAMM010000016.1"/>
</dbReference>
<dbReference type="Pfam" id="PF12277">
    <property type="entry name" value="DUF3618"/>
    <property type="match status" value="1"/>
</dbReference>
<gene>
    <name evidence="2" type="ORF">V6R90_15090</name>
</gene>